<feature type="transmembrane region" description="Helical" evidence="2">
    <location>
        <begin position="86"/>
        <end position="104"/>
    </location>
</feature>
<dbReference type="RefSeq" id="WP_024127439.1">
    <property type="nucleotide sequence ID" value="NC_023286.1"/>
</dbReference>
<name>V9Z3W0_9ACTN</name>
<keyword evidence="2" id="KW-1133">Transmembrane helix</keyword>
<feature type="compositionally biased region" description="Polar residues" evidence="1">
    <location>
        <begin position="316"/>
        <end position="325"/>
    </location>
</feature>
<keyword evidence="2" id="KW-0472">Membrane</keyword>
<gene>
    <name evidence="3" type="ORF">pFRL6_88</name>
</gene>
<dbReference type="Pfam" id="PF10935">
    <property type="entry name" value="DUF2637"/>
    <property type="match status" value="1"/>
</dbReference>
<geneLocation type="plasmid" evidence="3">
    <name>pFRL6</name>
</geneLocation>
<reference evidence="3" key="1">
    <citation type="submission" date="2013-09" db="EMBL/GenBank/DDBJ databases">
        <title>Complete nucleotide sequence of Streptomyces linear plasmid pFRL6.</title>
        <authorList>
            <person name="Chen Z."/>
            <person name="Fang P."/>
            <person name="Qin Z."/>
        </authorList>
    </citation>
    <scope>NUCLEOTIDE SEQUENCE</scope>
    <source>
        <plasmid evidence="3">pFRL6</plasmid>
    </source>
</reference>
<feature type="compositionally biased region" description="Low complexity" evidence="1">
    <location>
        <begin position="256"/>
        <end position="269"/>
    </location>
</feature>
<feature type="compositionally biased region" description="Basic and acidic residues" evidence="1">
    <location>
        <begin position="297"/>
        <end position="312"/>
    </location>
</feature>
<evidence type="ECO:0000256" key="1">
    <source>
        <dbReference type="SAM" id="MobiDB-lite"/>
    </source>
</evidence>
<sequence length="445" mass="48138">MPASTSRIQLTRWHRVLIAIVVVGVAVVAAIGFVGSYTAVSDLARAKGFGAFAAWFPIGVDAAIVMLLALDLLLDWLGMQLLLLRYAAWFLSGATVAFNAAAALGDPVAMAMHATMPLSFLAAVEAARRAISRLAGLSEHRPMDSVRLARWFLAPRSTLLLWRRMKLWELTSYTTTITLEQERMLYRARLRSRFGWKWRSKAPVEARMPLKMARYGIPIRDSLTPATAHMLGLDPSTLLAADPAPPGGRVLEPTSAQTAPAPAEAAFVQQPPPPAVQQAMAGSQQPRNVAAPGADPEAARAQEEQARHKEPAAEQLTPTGEQQALQPDADDGREGPGFEQDEPGGSSAGHDGSGKEQATSPPFERDEDQATIVAGMRPADAIRHAITVLNTFDHAQIVEWLKLHGKKVNRGQAFRVAEAAERNSKQPDAETRRETETDPVQQAAA</sequence>
<feature type="compositionally biased region" description="Basic and acidic residues" evidence="1">
    <location>
        <begin position="418"/>
        <end position="436"/>
    </location>
</feature>
<protein>
    <submittedName>
        <fullName evidence="3">Integral membrane protein</fullName>
    </submittedName>
</protein>
<feature type="transmembrane region" description="Helical" evidence="2">
    <location>
        <begin position="16"/>
        <end position="40"/>
    </location>
</feature>
<accession>V9Z3W0</accession>
<feature type="region of interest" description="Disordered" evidence="1">
    <location>
        <begin position="237"/>
        <end position="365"/>
    </location>
</feature>
<feature type="transmembrane region" description="Helical" evidence="2">
    <location>
        <begin position="52"/>
        <end position="74"/>
    </location>
</feature>
<dbReference type="EMBL" id="KF602051">
    <property type="protein sequence ID" value="AHE40175.1"/>
    <property type="molecule type" value="Genomic_DNA"/>
</dbReference>
<feature type="region of interest" description="Disordered" evidence="1">
    <location>
        <begin position="414"/>
        <end position="445"/>
    </location>
</feature>
<organism evidence="3">
    <name type="scientific">Streptomyces sp. F12</name>
    <dbReference type="NCBI Taxonomy" id="1436084"/>
    <lineage>
        <taxon>Bacteria</taxon>
        <taxon>Bacillati</taxon>
        <taxon>Actinomycetota</taxon>
        <taxon>Actinomycetes</taxon>
        <taxon>Kitasatosporales</taxon>
        <taxon>Streptomycetaceae</taxon>
        <taxon>Streptomyces</taxon>
    </lineage>
</organism>
<keyword evidence="3" id="KW-0614">Plasmid</keyword>
<evidence type="ECO:0000256" key="2">
    <source>
        <dbReference type="SAM" id="Phobius"/>
    </source>
</evidence>
<dbReference type="InterPro" id="IPR021235">
    <property type="entry name" value="DUF2637"/>
</dbReference>
<proteinExistence type="predicted"/>
<evidence type="ECO:0000313" key="3">
    <source>
        <dbReference type="EMBL" id="AHE40175.1"/>
    </source>
</evidence>
<keyword evidence="2" id="KW-0812">Transmembrane</keyword>
<dbReference type="AlphaFoldDB" id="V9Z3W0"/>